<protein>
    <recommendedName>
        <fullName evidence="3">Sensor of ECF-type sigma factor</fullName>
    </recommendedName>
</protein>
<dbReference type="RefSeq" id="WP_198323456.1">
    <property type="nucleotide sequence ID" value="NZ_CP104311.1"/>
</dbReference>
<dbReference type="Proteomes" id="UP001359308">
    <property type="component" value="Chromosome"/>
</dbReference>
<evidence type="ECO:0008006" key="3">
    <source>
        <dbReference type="Google" id="ProtNLM"/>
    </source>
</evidence>
<evidence type="ECO:0000313" key="2">
    <source>
        <dbReference type="Proteomes" id="UP001359308"/>
    </source>
</evidence>
<accession>A0ABZ2F9F7</accession>
<evidence type="ECO:0000313" key="1">
    <source>
        <dbReference type="EMBL" id="WWF03384.1"/>
    </source>
</evidence>
<proteinExistence type="predicted"/>
<dbReference type="EMBL" id="CP104311">
    <property type="protein sequence ID" value="WWF03384.1"/>
    <property type="molecule type" value="Genomic_DNA"/>
</dbReference>
<keyword evidence="2" id="KW-1185">Reference proteome</keyword>
<name>A0ABZ2F9F7_METCP</name>
<reference evidence="1 2" key="1">
    <citation type="submission" date="2022-09" db="EMBL/GenBank/DDBJ databases">
        <authorList>
            <person name="Giprobiosintez L."/>
        </authorList>
    </citation>
    <scope>NUCLEOTIDE SEQUENCE [LARGE SCALE GENOMIC DNA]</scope>
    <source>
        <strain evidence="2">VKPM-B-12549 (GBS-15)</strain>
    </source>
</reference>
<organism evidence="1 2">
    <name type="scientific">Methylococcus capsulatus</name>
    <dbReference type="NCBI Taxonomy" id="414"/>
    <lineage>
        <taxon>Bacteria</taxon>
        <taxon>Pseudomonadati</taxon>
        <taxon>Pseudomonadota</taxon>
        <taxon>Gammaproteobacteria</taxon>
        <taxon>Methylococcales</taxon>
        <taxon>Methylococcaceae</taxon>
        <taxon>Methylococcus</taxon>
    </lineage>
</organism>
<gene>
    <name evidence="1" type="ORF">N4J17_07145</name>
</gene>
<sequence>MSRIGIILALVVCGILPPGHASEDKKMLVPNGTDEDYARSRRRLIETNLPLTPEEAARFWPIYDQYWKELSALTAQREAYYVELGSNFDSMTDELAKTIVLGHISLEEDRYRLLRAFFPKFATAISDKKAARYYQIEAKIQAAVNAEIAERIPLIK</sequence>